<dbReference type="Gene3D" id="3.20.20.70">
    <property type="entry name" value="Aldolase class I"/>
    <property type="match status" value="1"/>
</dbReference>
<keyword evidence="9" id="KW-0004">4Fe-4S</keyword>
<dbReference type="NCBIfam" id="NF001199">
    <property type="entry name" value="PRK00164.2-1"/>
    <property type="match status" value="1"/>
</dbReference>
<keyword evidence="12" id="KW-0547">Nucleotide-binding</keyword>
<dbReference type="Pfam" id="PF01967">
    <property type="entry name" value="MoaC"/>
    <property type="match status" value="1"/>
</dbReference>
<gene>
    <name evidence="22" type="primary">Mocs1_1</name>
    <name evidence="22" type="ORF">CM83_58578</name>
</gene>
<dbReference type="SUPFAM" id="SSF55040">
    <property type="entry name" value="Molybdenum cofactor biosynthesis protein C, MoaC"/>
    <property type="match status" value="1"/>
</dbReference>
<keyword evidence="11" id="KW-0479">Metal-binding</keyword>
<dbReference type="PANTHER" id="PTHR22960:SF0">
    <property type="entry name" value="MOLYBDENUM COFACTOR BIOSYNTHESIS PROTEIN 1"/>
    <property type="match status" value="1"/>
</dbReference>
<dbReference type="EC" id="4.1.99.22" evidence="6"/>
<evidence type="ECO:0000256" key="16">
    <source>
        <dbReference type="ARBA" id="ARBA00023150"/>
    </source>
</evidence>
<dbReference type="Pfam" id="PF04055">
    <property type="entry name" value="Radical_SAM"/>
    <property type="match status" value="1"/>
</dbReference>
<dbReference type="EC" id="4.6.1.17" evidence="7"/>
<reference evidence="22" key="2">
    <citation type="submission" date="2014-07" db="EMBL/GenBank/DDBJ databases">
        <authorList>
            <person name="Hull J."/>
        </authorList>
    </citation>
    <scope>NUCLEOTIDE SEQUENCE</scope>
</reference>
<dbReference type="Pfam" id="PF06463">
    <property type="entry name" value="Mob_synth_C"/>
    <property type="match status" value="1"/>
</dbReference>
<dbReference type="InterPro" id="IPR010505">
    <property type="entry name" value="MoaA_twitch"/>
</dbReference>
<comment type="cofactor">
    <cofactor evidence="2">
        <name>[4Fe-4S] cluster</name>
        <dbReference type="ChEBI" id="CHEBI:49883"/>
    </cofactor>
</comment>
<evidence type="ECO:0000256" key="8">
    <source>
        <dbReference type="ARBA" id="ARBA00015273"/>
    </source>
</evidence>
<evidence type="ECO:0000256" key="1">
    <source>
        <dbReference type="ARBA" id="ARBA00001637"/>
    </source>
</evidence>
<dbReference type="CDD" id="cd01420">
    <property type="entry name" value="MoaC_PE"/>
    <property type="match status" value="1"/>
</dbReference>
<keyword evidence="13" id="KW-0408">Iron</keyword>
<dbReference type="InterPro" id="IPR007197">
    <property type="entry name" value="rSAM"/>
</dbReference>
<dbReference type="SFLD" id="SFLDS00029">
    <property type="entry name" value="Radical_SAM"/>
    <property type="match status" value="1"/>
</dbReference>
<evidence type="ECO:0000256" key="17">
    <source>
        <dbReference type="ARBA" id="ARBA00023239"/>
    </source>
</evidence>
<name>A0A0A9XCN1_LYGHE</name>
<comment type="similarity">
    <text evidence="5">In the N-terminal section; belongs to the radical SAM superfamily. MoaA family.</text>
</comment>
<dbReference type="InterPro" id="IPR050105">
    <property type="entry name" value="MoCo_biosynth_MoaA/MoaC"/>
</dbReference>
<protein>
    <recommendedName>
        <fullName evidence="8">Molybdenum cofactor biosynthesis protein 1</fullName>
        <ecNumber evidence="6">4.1.99.22</ecNumber>
        <ecNumber evidence="7">4.6.1.17</ecNumber>
    </recommendedName>
</protein>
<evidence type="ECO:0000256" key="14">
    <source>
        <dbReference type="ARBA" id="ARBA00023014"/>
    </source>
</evidence>
<keyword evidence="16" id="KW-0501">Molybdenum cofactor biosynthesis</keyword>
<evidence type="ECO:0000256" key="19">
    <source>
        <dbReference type="ARBA" id="ARBA00054222"/>
    </source>
</evidence>
<evidence type="ECO:0000256" key="9">
    <source>
        <dbReference type="ARBA" id="ARBA00022485"/>
    </source>
</evidence>
<dbReference type="SUPFAM" id="SSF102114">
    <property type="entry name" value="Radical SAM enzymes"/>
    <property type="match status" value="1"/>
</dbReference>
<dbReference type="GO" id="GO:0061799">
    <property type="term" value="F:cyclic pyranopterin monophosphate synthase activity"/>
    <property type="evidence" value="ECO:0007669"/>
    <property type="project" value="UniProtKB-EC"/>
</dbReference>
<dbReference type="PROSITE" id="PS51918">
    <property type="entry name" value="RADICAL_SAM"/>
    <property type="match status" value="1"/>
</dbReference>
<evidence type="ECO:0000256" key="4">
    <source>
        <dbReference type="ARBA" id="ARBA00008484"/>
    </source>
</evidence>
<proteinExistence type="inferred from homology"/>
<dbReference type="HAMAP" id="MF_01225_B">
    <property type="entry name" value="MoaA_B"/>
    <property type="match status" value="1"/>
</dbReference>
<dbReference type="SFLD" id="SFLDG01067">
    <property type="entry name" value="SPASM/twitch_domain_containing"/>
    <property type="match status" value="1"/>
</dbReference>
<dbReference type="InterPro" id="IPR023045">
    <property type="entry name" value="MoaC"/>
</dbReference>
<comment type="catalytic activity">
    <reaction evidence="1">
        <text>(8S)-3',8-cyclo-7,8-dihydroguanosine 5'-triphosphate = cyclic pyranopterin phosphate + diphosphate</text>
        <dbReference type="Rhea" id="RHEA:49580"/>
        <dbReference type="ChEBI" id="CHEBI:33019"/>
        <dbReference type="ChEBI" id="CHEBI:59648"/>
        <dbReference type="ChEBI" id="CHEBI:131766"/>
        <dbReference type="EC" id="4.6.1.17"/>
    </reaction>
</comment>
<dbReference type="NCBIfam" id="TIGR00581">
    <property type="entry name" value="moaC"/>
    <property type="match status" value="1"/>
</dbReference>
<dbReference type="InterPro" id="IPR000385">
    <property type="entry name" value="MoaA_NifB_PqqE_Fe-S-bd_CS"/>
</dbReference>
<keyword evidence="10" id="KW-0949">S-adenosyl-L-methionine</keyword>
<dbReference type="SFLD" id="SFLDG01383">
    <property type="entry name" value="cyclic_pyranopterin_phosphate"/>
    <property type="match status" value="1"/>
</dbReference>
<comment type="function">
    <text evidence="19">Isoform MOCS1A and isoform MOCS1B probably form a complex that catalyzes the conversion of 5'-GTP to cyclic pyranopterin monophosphate (cPMP). MOCS1A catalyzes the cyclization of GTP to (8S)-3',8-cyclo-7,8-dihydroguanosine 5'-triphosphate and MOCS1B catalyzes the subsequent conversion of (8S)-3',8-cyclo-7,8-dihydroguanosine 5'-triphosphate to cPMP.</text>
</comment>
<accession>A0A0A9XCN1</accession>
<evidence type="ECO:0000256" key="2">
    <source>
        <dbReference type="ARBA" id="ARBA00001966"/>
    </source>
</evidence>
<comment type="similarity">
    <text evidence="4">In the C-terminal section; belongs to the MoaC family.</text>
</comment>
<dbReference type="InterPro" id="IPR006638">
    <property type="entry name" value="Elp3/MiaA/NifB-like_rSAM"/>
</dbReference>
<dbReference type="CDD" id="cd01335">
    <property type="entry name" value="Radical_SAM"/>
    <property type="match status" value="1"/>
</dbReference>
<evidence type="ECO:0000256" key="13">
    <source>
        <dbReference type="ARBA" id="ARBA00023004"/>
    </source>
</evidence>
<dbReference type="SFLD" id="SFLDG01386">
    <property type="entry name" value="main_SPASM_domain-containing"/>
    <property type="match status" value="1"/>
</dbReference>
<dbReference type="GO" id="GO:0006777">
    <property type="term" value="P:Mo-molybdopterin cofactor biosynthetic process"/>
    <property type="evidence" value="ECO:0007669"/>
    <property type="project" value="UniProtKB-KW"/>
</dbReference>
<dbReference type="InterPro" id="IPR002820">
    <property type="entry name" value="Mopterin_CF_biosynth-C_dom"/>
</dbReference>
<keyword evidence="14" id="KW-0411">Iron-sulfur</keyword>
<dbReference type="InterPro" id="IPR036522">
    <property type="entry name" value="MoaC_sf"/>
</dbReference>
<dbReference type="UniPathway" id="UPA00344"/>
<evidence type="ECO:0000256" key="5">
    <source>
        <dbReference type="ARBA" id="ARBA00009862"/>
    </source>
</evidence>
<keyword evidence="17" id="KW-0456">Lyase</keyword>
<evidence type="ECO:0000256" key="10">
    <source>
        <dbReference type="ARBA" id="ARBA00022691"/>
    </source>
</evidence>
<dbReference type="InterPro" id="IPR047594">
    <property type="entry name" value="MoaC_bact/euk"/>
</dbReference>
<evidence type="ECO:0000256" key="20">
    <source>
        <dbReference type="ARBA" id="ARBA00063038"/>
    </source>
</evidence>
<comment type="subunit">
    <text evidence="20">Isoform MOCS1A and isoform MOCS1B probably form a heterooligomer.</text>
</comment>
<dbReference type="InterPro" id="IPR058240">
    <property type="entry name" value="rSAM_sf"/>
</dbReference>
<dbReference type="SMART" id="SM00729">
    <property type="entry name" value="Elp3"/>
    <property type="match status" value="1"/>
</dbReference>
<dbReference type="Gene3D" id="3.30.70.640">
    <property type="entry name" value="Molybdopterin cofactor biosynthesis C (MoaC) domain"/>
    <property type="match status" value="1"/>
</dbReference>
<dbReference type="AlphaFoldDB" id="A0A0A9XCN1"/>
<dbReference type="GO" id="GO:0051539">
    <property type="term" value="F:4 iron, 4 sulfur cluster binding"/>
    <property type="evidence" value="ECO:0007669"/>
    <property type="project" value="UniProtKB-KW"/>
</dbReference>
<evidence type="ECO:0000256" key="11">
    <source>
        <dbReference type="ARBA" id="ARBA00022723"/>
    </source>
</evidence>
<dbReference type="GO" id="GO:0061798">
    <property type="term" value="F:GTP 3',8'-cyclase activity"/>
    <property type="evidence" value="ECO:0007669"/>
    <property type="project" value="UniProtKB-EC"/>
</dbReference>
<evidence type="ECO:0000259" key="21">
    <source>
        <dbReference type="PROSITE" id="PS51918"/>
    </source>
</evidence>
<dbReference type="CDD" id="cd21117">
    <property type="entry name" value="Twitch_MoaA"/>
    <property type="match status" value="1"/>
</dbReference>
<dbReference type="NCBIfam" id="NF006870">
    <property type="entry name" value="PRK09364.1"/>
    <property type="match status" value="1"/>
</dbReference>
<keyword evidence="15" id="KW-0342">GTP-binding</keyword>
<dbReference type="PANTHER" id="PTHR22960">
    <property type="entry name" value="MOLYBDOPTERIN COFACTOR SYNTHESIS PROTEIN A"/>
    <property type="match status" value="1"/>
</dbReference>
<dbReference type="InterPro" id="IPR013483">
    <property type="entry name" value="MoaA"/>
</dbReference>
<dbReference type="GO" id="GO:0046872">
    <property type="term" value="F:metal ion binding"/>
    <property type="evidence" value="ECO:0007669"/>
    <property type="project" value="UniProtKB-KW"/>
</dbReference>
<feature type="domain" description="Radical SAM core" evidence="21">
    <location>
        <begin position="51"/>
        <end position="264"/>
    </location>
</feature>
<evidence type="ECO:0000256" key="15">
    <source>
        <dbReference type="ARBA" id="ARBA00023134"/>
    </source>
</evidence>
<dbReference type="NCBIfam" id="TIGR02666">
    <property type="entry name" value="moaA"/>
    <property type="match status" value="1"/>
</dbReference>
<evidence type="ECO:0000256" key="18">
    <source>
        <dbReference type="ARBA" id="ARBA00048697"/>
    </source>
</evidence>
<evidence type="ECO:0000313" key="22">
    <source>
        <dbReference type="EMBL" id="JAG17401.1"/>
    </source>
</evidence>
<sequence>MNFIKRKELCRFSEFLLSPSFTSSKLHTVCGTPAVSAKEVEQGPSPILKDSFGRQHTYLRISLTERCNLRCEYCMPEEGVDLTKKQKLLTTDEMLRLAELFVKQGVTKIRLTGGEPTVHKDIVPIVESLKSIEGLDMVAITTNGLMLTRMLVSLQRAGLDVVNVSLDTLQSNKYEKITRRKGWNRVIAGIDLGIQLGYQPLKINVVAMKGFNDDEILDFVEFTKDRNVDVRFIEYMPFTGNKWDTDKMLSYKEMMTIIRNRYPDVSPLRNHPNDTSKAFKIPGYEGQIGFITSMTQHFCGTCNRLRLMADGSLKVCLFGNAEISLRDALRANSSEDDLLAMIGAAVFRKKKQHADLTVSNNSAGFISIDKIGSRRGHYGSSYTFHGTPTYVLPSLKKSVFSGSVRCKSTHSGLTHVDGEGKARMVDVSNKINSLRTATAEGTIYVGPEVSALIKENSLKKGDVFTVSQLAGVIGAKKTSELIPLCHNISLSNVDVVAALNEEDHTVRIICQAKCHGRTGVEMEALTGVSVAALTVYDMCKAVTHNMVIKEIKLVQKSGGRREVYLLDENDV</sequence>
<reference evidence="22" key="1">
    <citation type="journal article" date="2014" name="PLoS ONE">
        <title>Transcriptome-Based Identification of ABC Transporters in the Western Tarnished Plant Bug Lygus hesperus.</title>
        <authorList>
            <person name="Hull J.J."/>
            <person name="Chaney K."/>
            <person name="Geib S.M."/>
            <person name="Fabrick J.A."/>
            <person name="Brent C.S."/>
            <person name="Walsh D."/>
            <person name="Lavine L.C."/>
        </authorList>
    </citation>
    <scope>NUCLEOTIDE SEQUENCE</scope>
</reference>
<dbReference type="GO" id="GO:0005525">
    <property type="term" value="F:GTP binding"/>
    <property type="evidence" value="ECO:0007669"/>
    <property type="project" value="UniProtKB-KW"/>
</dbReference>
<evidence type="ECO:0000256" key="3">
    <source>
        <dbReference type="ARBA" id="ARBA00005046"/>
    </source>
</evidence>
<organism evidence="22">
    <name type="scientific">Lygus hesperus</name>
    <name type="common">Western plant bug</name>
    <dbReference type="NCBI Taxonomy" id="30085"/>
    <lineage>
        <taxon>Eukaryota</taxon>
        <taxon>Metazoa</taxon>
        <taxon>Ecdysozoa</taxon>
        <taxon>Arthropoda</taxon>
        <taxon>Hexapoda</taxon>
        <taxon>Insecta</taxon>
        <taxon>Pterygota</taxon>
        <taxon>Neoptera</taxon>
        <taxon>Paraneoptera</taxon>
        <taxon>Hemiptera</taxon>
        <taxon>Heteroptera</taxon>
        <taxon>Panheteroptera</taxon>
        <taxon>Cimicomorpha</taxon>
        <taxon>Miridae</taxon>
        <taxon>Mirini</taxon>
        <taxon>Lygus</taxon>
    </lineage>
</organism>
<dbReference type="HAMAP" id="MF_01224_B">
    <property type="entry name" value="MoaC_B"/>
    <property type="match status" value="1"/>
</dbReference>
<comment type="pathway">
    <text evidence="3">Cofactor biosynthesis; molybdopterin biosynthesis.</text>
</comment>
<dbReference type="PROSITE" id="PS01305">
    <property type="entry name" value="MOAA_NIFB_PQQE"/>
    <property type="match status" value="1"/>
</dbReference>
<evidence type="ECO:0000256" key="7">
    <source>
        <dbReference type="ARBA" id="ARBA00012575"/>
    </source>
</evidence>
<dbReference type="InterPro" id="IPR013785">
    <property type="entry name" value="Aldolase_TIM"/>
</dbReference>
<dbReference type="InterPro" id="IPR040064">
    <property type="entry name" value="MoaA-like"/>
</dbReference>
<evidence type="ECO:0000256" key="12">
    <source>
        <dbReference type="ARBA" id="ARBA00022741"/>
    </source>
</evidence>
<dbReference type="EMBL" id="GBHO01026203">
    <property type="protein sequence ID" value="JAG17401.1"/>
    <property type="molecule type" value="Transcribed_RNA"/>
</dbReference>
<dbReference type="FunFam" id="3.20.20.70:FF:000117">
    <property type="entry name" value="molybdenum cofactor biosynthesis protein 1"/>
    <property type="match status" value="1"/>
</dbReference>
<evidence type="ECO:0000256" key="6">
    <source>
        <dbReference type="ARBA" id="ARBA00012167"/>
    </source>
</evidence>
<comment type="catalytic activity">
    <reaction evidence="18">
        <text>GTP + AH2 + S-adenosyl-L-methionine = (8S)-3',8-cyclo-7,8-dihydroguanosine 5'-triphosphate + 5'-deoxyadenosine + L-methionine + A + H(+)</text>
        <dbReference type="Rhea" id="RHEA:49576"/>
        <dbReference type="ChEBI" id="CHEBI:13193"/>
        <dbReference type="ChEBI" id="CHEBI:15378"/>
        <dbReference type="ChEBI" id="CHEBI:17319"/>
        <dbReference type="ChEBI" id="CHEBI:17499"/>
        <dbReference type="ChEBI" id="CHEBI:37565"/>
        <dbReference type="ChEBI" id="CHEBI:57844"/>
        <dbReference type="ChEBI" id="CHEBI:59789"/>
        <dbReference type="ChEBI" id="CHEBI:131766"/>
        <dbReference type="EC" id="4.1.99.22"/>
    </reaction>
</comment>